<sequence length="306" mass="35645">MNFKLSTSFFNINADHGLSKWQMRAYKLSNLLNNSFPNSFLDKELKIKKFLLDSQTLEKFWPEIEPTSSPSRALSNLFWFSLPWKKIKAELGEINVFDTGCGSGNYGKFLIEKANTTISSYTGTDFKENSNWKNLEKNFFNFHFFCSDSANILSCIPKKTNLFISQSAIEHFSKDLLYFKQIRKFIINTNRPIFQIHLFPSAACLHLYRFHGIRQYTPRTISKITRLFPNSTKKLFFLGGSACNLLHYNFITKQKNKGLSDLRLSDTKKYINLLKEKITEDINLKNLNQPSFYALIIHSNINQKTF</sequence>
<organism evidence="1 2">
    <name type="scientific">Candidatus Liptonbacteria bacterium RIFOXYB1_FULL_36_10</name>
    <dbReference type="NCBI Taxonomy" id="1798654"/>
    <lineage>
        <taxon>Bacteria</taxon>
        <taxon>Candidatus Liptoniibacteriota</taxon>
    </lineage>
</organism>
<dbReference type="Gene3D" id="3.40.50.150">
    <property type="entry name" value="Vaccinia Virus protein VP39"/>
    <property type="match status" value="1"/>
</dbReference>
<evidence type="ECO:0000313" key="2">
    <source>
        <dbReference type="Proteomes" id="UP000178599"/>
    </source>
</evidence>
<evidence type="ECO:0000313" key="1">
    <source>
        <dbReference type="EMBL" id="OGZ03094.1"/>
    </source>
</evidence>
<dbReference type="Proteomes" id="UP000178599">
    <property type="component" value="Unassembled WGS sequence"/>
</dbReference>
<evidence type="ECO:0008006" key="3">
    <source>
        <dbReference type="Google" id="ProtNLM"/>
    </source>
</evidence>
<proteinExistence type="predicted"/>
<dbReference type="AlphaFoldDB" id="A0A1G2CNW6"/>
<dbReference type="SUPFAM" id="SSF53335">
    <property type="entry name" value="S-adenosyl-L-methionine-dependent methyltransferases"/>
    <property type="match status" value="1"/>
</dbReference>
<gene>
    <name evidence="1" type="ORF">A2390_02630</name>
</gene>
<dbReference type="EMBL" id="MHLE01000010">
    <property type="protein sequence ID" value="OGZ03094.1"/>
    <property type="molecule type" value="Genomic_DNA"/>
</dbReference>
<comment type="caution">
    <text evidence="1">The sequence shown here is derived from an EMBL/GenBank/DDBJ whole genome shotgun (WGS) entry which is preliminary data.</text>
</comment>
<accession>A0A1G2CNW6</accession>
<protein>
    <recommendedName>
        <fullName evidence="3">Methyltransferase domain-containing protein</fullName>
    </recommendedName>
</protein>
<dbReference type="InterPro" id="IPR029063">
    <property type="entry name" value="SAM-dependent_MTases_sf"/>
</dbReference>
<reference evidence="1 2" key="1">
    <citation type="journal article" date="2016" name="Nat. Commun.">
        <title>Thousands of microbial genomes shed light on interconnected biogeochemical processes in an aquifer system.</title>
        <authorList>
            <person name="Anantharaman K."/>
            <person name="Brown C.T."/>
            <person name="Hug L.A."/>
            <person name="Sharon I."/>
            <person name="Castelle C.J."/>
            <person name="Probst A.J."/>
            <person name="Thomas B.C."/>
            <person name="Singh A."/>
            <person name="Wilkins M.J."/>
            <person name="Karaoz U."/>
            <person name="Brodie E.L."/>
            <person name="Williams K.H."/>
            <person name="Hubbard S.S."/>
            <person name="Banfield J.F."/>
        </authorList>
    </citation>
    <scope>NUCLEOTIDE SEQUENCE [LARGE SCALE GENOMIC DNA]</scope>
</reference>
<name>A0A1G2CNW6_9BACT</name>